<reference evidence="1" key="1">
    <citation type="journal article" date="2020" name="Stud. Mycol.">
        <title>101 Dothideomycetes genomes: a test case for predicting lifestyles and emergence of pathogens.</title>
        <authorList>
            <person name="Haridas S."/>
            <person name="Albert R."/>
            <person name="Binder M."/>
            <person name="Bloem J."/>
            <person name="Labutti K."/>
            <person name="Salamov A."/>
            <person name="Andreopoulos B."/>
            <person name="Baker S."/>
            <person name="Barry K."/>
            <person name="Bills G."/>
            <person name="Bluhm B."/>
            <person name="Cannon C."/>
            <person name="Castanera R."/>
            <person name="Culley D."/>
            <person name="Daum C."/>
            <person name="Ezra D."/>
            <person name="Gonzalez J."/>
            <person name="Henrissat B."/>
            <person name="Kuo A."/>
            <person name="Liang C."/>
            <person name="Lipzen A."/>
            <person name="Lutzoni F."/>
            <person name="Magnuson J."/>
            <person name="Mondo S."/>
            <person name="Nolan M."/>
            <person name="Ohm R."/>
            <person name="Pangilinan J."/>
            <person name="Park H.-J."/>
            <person name="Ramirez L."/>
            <person name="Alfaro M."/>
            <person name="Sun H."/>
            <person name="Tritt A."/>
            <person name="Yoshinaga Y."/>
            <person name="Zwiers L.-H."/>
            <person name="Turgeon B."/>
            <person name="Goodwin S."/>
            <person name="Spatafora J."/>
            <person name="Crous P."/>
            <person name="Grigoriev I."/>
        </authorList>
    </citation>
    <scope>NUCLEOTIDE SEQUENCE</scope>
    <source>
        <strain evidence="1">CBS 113979</strain>
    </source>
</reference>
<dbReference type="AlphaFoldDB" id="A0A6G1GNI3"/>
<accession>A0A6G1GNI3</accession>
<feature type="non-terminal residue" evidence="1">
    <location>
        <position position="101"/>
    </location>
</feature>
<evidence type="ECO:0000313" key="1">
    <source>
        <dbReference type="EMBL" id="KAF1982526.1"/>
    </source>
</evidence>
<name>A0A6G1GNI3_9PEZI</name>
<sequence>MNPTRSSRHFKTTQNASAQTNSITLRLGIVEDATKDPRVYNRPTASEVAALIPITGGGDGARHVVLQRFGDSAKEFLNEQRQEYLTLRYPFLYPRGELGRA</sequence>
<dbReference type="OrthoDB" id="1429799at2759"/>
<evidence type="ECO:0000313" key="2">
    <source>
        <dbReference type="Proteomes" id="UP000800041"/>
    </source>
</evidence>
<keyword evidence="2" id="KW-1185">Reference proteome</keyword>
<dbReference type="Proteomes" id="UP000800041">
    <property type="component" value="Unassembled WGS sequence"/>
</dbReference>
<gene>
    <name evidence="1" type="ORF">K402DRAFT_397438</name>
</gene>
<organism evidence="1 2">
    <name type="scientific">Aulographum hederae CBS 113979</name>
    <dbReference type="NCBI Taxonomy" id="1176131"/>
    <lineage>
        <taxon>Eukaryota</taxon>
        <taxon>Fungi</taxon>
        <taxon>Dikarya</taxon>
        <taxon>Ascomycota</taxon>
        <taxon>Pezizomycotina</taxon>
        <taxon>Dothideomycetes</taxon>
        <taxon>Pleosporomycetidae</taxon>
        <taxon>Aulographales</taxon>
        <taxon>Aulographaceae</taxon>
    </lineage>
</organism>
<proteinExistence type="predicted"/>
<dbReference type="EMBL" id="ML977183">
    <property type="protein sequence ID" value="KAF1982526.1"/>
    <property type="molecule type" value="Genomic_DNA"/>
</dbReference>
<protein>
    <submittedName>
        <fullName evidence="1">Uncharacterized protein</fullName>
    </submittedName>
</protein>